<dbReference type="Proteomes" id="UP000054729">
    <property type="component" value="Unassembled WGS sequence"/>
</dbReference>
<dbReference type="OrthoDB" id="9769048at2"/>
<dbReference type="AlphaFoldDB" id="A0A0W1AN47"/>
<comment type="caution">
    <text evidence="3">The sequence shown here is derived from an EMBL/GenBank/DDBJ whole genome shotgun (WGS) entry which is preliminary data.</text>
</comment>
<name>A0A0W1AN47_9GAMM</name>
<dbReference type="SUPFAM" id="SSF56954">
    <property type="entry name" value="Outer membrane efflux proteins (OEP)"/>
    <property type="match status" value="1"/>
</dbReference>
<comment type="similarity">
    <text evidence="1">Belongs to the outer membrane factor (OMF) (TC 1.B.17) family.</text>
</comment>
<accession>A0A0W1AN47</accession>
<dbReference type="EMBL" id="LNZB01000008">
    <property type="protein sequence ID" value="KTD82664.1"/>
    <property type="molecule type" value="Genomic_DNA"/>
</dbReference>
<organism evidence="3 4">
    <name type="scientific">Legionella waltersii</name>
    <dbReference type="NCBI Taxonomy" id="66969"/>
    <lineage>
        <taxon>Bacteria</taxon>
        <taxon>Pseudomonadati</taxon>
        <taxon>Pseudomonadota</taxon>
        <taxon>Gammaproteobacteria</taxon>
        <taxon>Legionellales</taxon>
        <taxon>Legionellaceae</taxon>
        <taxon>Legionella</taxon>
    </lineage>
</organism>
<evidence type="ECO:0000313" key="3">
    <source>
        <dbReference type="EMBL" id="KTD82664.1"/>
    </source>
</evidence>
<dbReference type="Pfam" id="PF02321">
    <property type="entry name" value="OEP"/>
    <property type="match status" value="2"/>
</dbReference>
<dbReference type="Gene3D" id="1.20.1600.10">
    <property type="entry name" value="Outer membrane efflux proteins (OEP)"/>
    <property type="match status" value="1"/>
</dbReference>
<feature type="coiled-coil region" evidence="2">
    <location>
        <begin position="390"/>
        <end position="417"/>
    </location>
</feature>
<feature type="coiled-coil region" evidence="2">
    <location>
        <begin position="191"/>
        <end position="218"/>
    </location>
</feature>
<sequence length="422" mass="48000">MRRFNFKKIVWCYIAIVLVNISIGSLVVHAKPSHMLSALIQEAMRCNPQIKAARDRWLAANHAIPQARALPDPMLNAGYINMSGNIPGDVDPRKEQMLGGSQEIPFPGKLVVRGRIATLEAKRAAADYQATSLAVIAQLKRIYYDLYFANKSIDILQKNQLLLEDMEQSARTNYSVGKTPQQDVFRAQTEISRLLMRLVILRQERASLEADINRLLNRSLDISINTPSSLSVTSMRYDIKHFDALLKRRSPQLKMQQRNVEKGRQGVQLSKMDYFPDVEIEGGRLHDTAMHTKGYQVLLKATVPLYFMQKQNNEVRESLARYNADIEDLHTTYQMLSFQVKNAYLLAQRSGQLIQLIQYTIIPQATLTFTSSQATYGVGKVDFLTLLNNLLTLQENELELQSEIVQHEKAITQIEETTGTFL</sequence>
<dbReference type="InterPro" id="IPR003423">
    <property type="entry name" value="OMP_efflux"/>
</dbReference>
<keyword evidence="2" id="KW-0175">Coiled coil</keyword>
<dbReference type="PANTHER" id="PTHR30203:SF24">
    <property type="entry name" value="BLR4935 PROTEIN"/>
    <property type="match status" value="1"/>
</dbReference>
<dbReference type="PANTHER" id="PTHR30203">
    <property type="entry name" value="OUTER MEMBRANE CATION EFFLUX PROTEIN"/>
    <property type="match status" value="1"/>
</dbReference>
<dbReference type="InterPro" id="IPR010131">
    <property type="entry name" value="MdtP/NodT-like"/>
</dbReference>
<evidence type="ECO:0000313" key="4">
    <source>
        <dbReference type="Proteomes" id="UP000054729"/>
    </source>
</evidence>
<dbReference type="PATRIC" id="fig|66969.6.peg.522"/>
<proteinExistence type="inferred from homology"/>
<dbReference type="STRING" id="66969.Lwal_0484"/>
<protein>
    <submittedName>
        <fullName evidence="3">Chemiosmotic efflux system B protein C</fullName>
    </submittedName>
</protein>
<evidence type="ECO:0000256" key="1">
    <source>
        <dbReference type="ARBA" id="ARBA00007613"/>
    </source>
</evidence>
<dbReference type="GO" id="GO:0015562">
    <property type="term" value="F:efflux transmembrane transporter activity"/>
    <property type="evidence" value="ECO:0007669"/>
    <property type="project" value="InterPro"/>
</dbReference>
<evidence type="ECO:0000256" key="2">
    <source>
        <dbReference type="SAM" id="Coils"/>
    </source>
</evidence>
<keyword evidence="4" id="KW-1185">Reference proteome</keyword>
<gene>
    <name evidence="3" type="primary">cebC</name>
    <name evidence="3" type="ORF">Lwal_0484</name>
</gene>
<dbReference type="RefSeq" id="WP_028385232.1">
    <property type="nucleotide sequence ID" value="NZ_CAAAIQ010000009.1"/>
</dbReference>
<reference evidence="3 4" key="1">
    <citation type="submission" date="2015-11" db="EMBL/GenBank/DDBJ databases">
        <title>Genomic analysis of 38 Legionella species identifies large and diverse effector repertoires.</title>
        <authorList>
            <person name="Burstein D."/>
            <person name="Amaro F."/>
            <person name="Zusman T."/>
            <person name="Lifshitz Z."/>
            <person name="Cohen O."/>
            <person name="Gilbert J.A."/>
            <person name="Pupko T."/>
            <person name="Shuman H.A."/>
            <person name="Segal G."/>
        </authorList>
    </citation>
    <scope>NUCLEOTIDE SEQUENCE [LARGE SCALE GENOMIC DNA]</scope>
    <source>
        <strain evidence="3 4">ATCC 51914</strain>
    </source>
</reference>